<keyword evidence="1" id="KW-0653">Protein transport</keyword>
<dbReference type="InterPro" id="IPR035427">
    <property type="entry name" value="Tim10-like_dom_sf"/>
</dbReference>
<sequence length="77" mass="8168">MDTSGLNSAQLQNFVEEQKAAAATAQVLANITSVCWDKCITGTPGGKFSSSESSCLTNCARRYADMVMSINSSVQQN</sequence>
<keyword evidence="1" id="KW-0472">Membrane</keyword>
<accession>A0ABD3SXX1</accession>
<comment type="subcellular location">
    <subcellularLocation>
        <location evidence="1">Mitochondrion inner membrane</location>
        <topology evidence="1">Peripheral membrane protein</topology>
        <orientation evidence="1">Intermembrane side</orientation>
    </subcellularLocation>
</comment>
<comment type="caution">
    <text evidence="3">The sequence shown here is derived from an EMBL/GenBank/DDBJ whole genome shotgun (WGS) entry which is preliminary data.</text>
</comment>
<dbReference type="Gene3D" id="1.10.287.810">
    <property type="entry name" value="Mitochondrial import inner membrane translocase subunit tim13 like domains"/>
    <property type="match status" value="1"/>
</dbReference>
<keyword evidence="1" id="KW-1015">Disulfide bond</keyword>
<keyword evidence="1" id="KW-0496">Mitochondrion</keyword>
<evidence type="ECO:0000259" key="2">
    <source>
        <dbReference type="Pfam" id="PF02953"/>
    </source>
</evidence>
<comment type="function">
    <text evidence="1">Mitochondrial intermembrane chaperone that participates in the import and insertion of some multi-pass transmembrane proteins into the mitochondrial inner membrane. Also required for the transfer of beta-barrel precursors from the TOM complex to the sorting and assembly machinery (SAM complex) of the outer membrane. Acts as a chaperone-like protein that protects the hydrophobic precursors from aggregation and guide them through the mitochondrial intermembrane space.</text>
</comment>
<keyword evidence="1" id="KW-0813">Transport</keyword>
<keyword evidence="1" id="KW-0811">Translocation</keyword>
<dbReference type="Proteomes" id="UP001634393">
    <property type="component" value="Unassembled WGS sequence"/>
</dbReference>
<dbReference type="AlphaFoldDB" id="A0ABD3SXX1"/>
<dbReference type="InterPro" id="IPR004217">
    <property type="entry name" value="Tim10-like"/>
</dbReference>
<comment type="similarity">
    <text evidence="1">Belongs to the small Tim family.</text>
</comment>
<keyword evidence="1" id="KW-0999">Mitochondrion inner membrane</keyword>
<evidence type="ECO:0000256" key="1">
    <source>
        <dbReference type="RuleBase" id="RU367043"/>
    </source>
</evidence>
<feature type="domain" description="Tim10-like" evidence="2">
    <location>
        <begin position="13"/>
        <end position="76"/>
    </location>
</feature>
<organism evidence="3 4">
    <name type="scientific">Penstemon smallii</name>
    <dbReference type="NCBI Taxonomy" id="265156"/>
    <lineage>
        <taxon>Eukaryota</taxon>
        <taxon>Viridiplantae</taxon>
        <taxon>Streptophyta</taxon>
        <taxon>Embryophyta</taxon>
        <taxon>Tracheophyta</taxon>
        <taxon>Spermatophyta</taxon>
        <taxon>Magnoliopsida</taxon>
        <taxon>eudicotyledons</taxon>
        <taxon>Gunneridae</taxon>
        <taxon>Pentapetalae</taxon>
        <taxon>asterids</taxon>
        <taxon>lamiids</taxon>
        <taxon>Lamiales</taxon>
        <taxon>Plantaginaceae</taxon>
        <taxon>Cheloneae</taxon>
        <taxon>Penstemon</taxon>
    </lineage>
</organism>
<name>A0ABD3SXX1_9LAMI</name>
<comment type="domain">
    <text evidence="1">The twin CX3C motif contains 4 conserved Cys residues that form 2 disulfide bonds in the mitochondrial intermembrane space.</text>
</comment>
<evidence type="ECO:0000313" key="3">
    <source>
        <dbReference type="EMBL" id="KAL3829452.1"/>
    </source>
</evidence>
<keyword evidence="1" id="KW-0143">Chaperone</keyword>
<protein>
    <recommendedName>
        <fullName evidence="1">Mitochondrial import inner membrane translocase subunit</fullName>
    </recommendedName>
</protein>
<dbReference type="EMBL" id="JBJXBP010000005">
    <property type="protein sequence ID" value="KAL3829452.1"/>
    <property type="molecule type" value="Genomic_DNA"/>
</dbReference>
<dbReference type="SUPFAM" id="SSF144122">
    <property type="entry name" value="Tim10-like"/>
    <property type="match status" value="1"/>
</dbReference>
<proteinExistence type="inferred from homology"/>
<dbReference type="Pfam" id="PF02953">
    <property type="entry name" value="zf-Tim10_DDP"/>
    <property type="match status" value="1"/>
</dbReference>
<reference evidence="3 4" key="1">
    <citation type="submission" date="2024-12" db="EMBL/GenBank/DDBJ databases">
        <title>The unique morphological basis and parallel evolutionary history of personate flowers in Penstemon.</title>
        <authorList>
            <person name="Depatie T.H."/>
            <person name="Wessinger C.A."/>
        </authorList>
    </citation>
    <scope>NUCLEOTIDE SEQUENCE [LARGE SCALE GENOMIC DNA]</scope>
    <source>
        <strain evidence="3">WTNN_2</strain>
        <tissue evidence="3">Leaf</tissue>
    </source>
</reference>
<keyword evidence="4" id="KW-1185">Reference proteome</keyword>
<dbReference type="GO" id="GO:0005743">
    <property type="term" value="C:mitochondrial inner membrane"/>
    <property type="evidence" value="ECO:0007669"/>
    <property type="project" value="UniProtKB-SubCell"/>
</dbReference>
<gene>
    <name evidence="3" type="ORF">ACJIZ3_018254</name>
</gene>
<dbReference type="GO" id="GO:0015031">
    <property type="term" value="P:protein transport"/>
    <property type="evidence" value="ECO:0007669"/>
    <property type="project" value="UniProtKB-KW"/>
</dbReference>
<comment type="subunit">
    <text evidence="1">Heterohexamer.</text>
</comment>
<evidence type="ECO:0000313" key="4">
    <source>
        <dbReference type="Proteomes" id="UP001634393"/>
    </source>
</evidence>